<dbReference type="SUPFAM" id="SSF50729">
    <property type="entry name" value="PH domain-like"/>
    <property type="match status" value="1"/>
</dbReference>
<dbReference type="GeneID" id="110296116"/>
<dbReference type="PANTHER" id="PTHR11202">
    <property type="entry name" value="SPROUTY-RELATED, EVH1 DOMAIN-CONTAINING PROTEIN FAMILY MEMBER"/>
    <property type="match status" value="1"/>
</dbReference>
<name>A0A6P7RAL2_MUSCR</name>
<feature type="domain" description="WH1" evidence="1">
    <location>
        <begin position="31"/>
        <end position="138"/>
    </location>
</feature>
<dbReference type="Gene3D" id="2.30.29.30">
    <property type="entry name" value="Pleckstrin-homology domain (PH domain)/Phosphotyrosine-binding domain (PTB)"/>
    <property type="match status" value="1"/>
</dbReference>
<dbReference type="InterPro" id="IPR000697">
    <property type="entry name" value="WH1/EVH1_dom"/>
</dbReference>
<dbReference type="Proteomes" id="UP000515126">
    <property type="component" value="Chromosome 6"/>
</dbReference>
<dbReference type="PANTHER" id="PTHR11202:SF36">
    <property type="entry name" value="ACTIN NUCLEATION-PROMOTING FACTOR WASL"/>
    <property type="match status" value="1"/>
</dbReference>
<evidence type="ECO:0000313" key="2">
    <source>
        <dbReference type="Proteomes" id="UP000515126"/>
    </source>
</evidence>
<evidence type="ECO:0000259" key="1">
    <source>
        <dbReference type="PROSITE" id="PS50229"/>
    </source>
</evidence>
<evidence type="ECO:0000313" key="3">
    <source>
        <dbReference type="RefSeq" id="XP_029334246.1"/>
    </source>
</evidence>
<dbReference type="InterPro" id="IPR033927">
    <property type="entry name" value="WASPfam_EVH1"/>
</dbReference>
<reference evidence="3" key="1">
    <citation type="submission" date="2025-08" db="UniProtKB">
        <authorList>
            <consortium name="RefSeq"/>
        </authorList>
    </citation>
    <scope>IDENTIFICATION</scope>
</reference>
<gene>
    <name evidence="3" type="primary">Wasl</name>
</gene>
<dbReference type="AlphaFoldDB" id="A0A6P7RAL2"/>
<dbReference type="SMART" id="SM00461">
    <property type="entry name" value="WH1"/>
    <property type="match status" value="1"/>
</dbReference>
<dbReference type="PROSITE" id="PS50229">
    <property type="entry name" value="WH1"/>
    <property type="match status" value="1"/>
</dbReference>
<dbReference type="RefSeq" id="XP_029334246.1">
    <property type="nucleotide sequence ID" value="XM_029478386.1"/>
</dbReference>
<keyword evidence="2" id="KW-1185">Reference proteome</keyword>
<sequence>MSSGQQPPRRVTNVGSLLLTPQENESLFSFLGKKCVTMSSAVVQLYAADRNCMWSKKCSGVACLVKDNPQRSYFLRIFDIKDGKLLWEQELYNNFVYNSPRGYFHTFAGDTCQVALNFANEEEAKKFRKAVTDLLGRRQRKSALRTVLKVPPCTILLRYSRTRNSWTQAVSNHHAVINVNKEKSPPLLVLVPENLYVITQTSLKPTAAINTRGDSHLGPVPGAEAISLCPHQGHTGFCMLLYRLWESGFFAHMHTVNG</sequence>
<proteinExistence type="predicted"/>
<organism evidence="2 3">
    <name type="scientific">Mus caroli</name>
    <name type="common">Ryukyu mouse</name>
    <name type="synonym">Ricefield mouse</name>
    <dbReference type="NCBI Taxonomy" id="10089"/>
    <lineage>
        <taxon>Eukaryota</taxon>
        <taxon>Metazoa</taxon>
        <taxon>Chordata</taxon>
        <taxon>Craniata</taxon>
        <taxon>Vertebrata</taxon>
        <taxon>Euteleostomi</taxon>
        <taxon>Mammalia</taxon>
        <taxon>Eutheria</taxon>
        <taxon>Euarchontoglires</taxon>
        <taxon>Glires</taxon>
        <taxon>Rodentia</taxon>
        <taxon>Myomorpha</taxon>
        <taxon>Muroidea</taxon>
        <taxon>Muridae</taxon>
        <taxon>Murinae</taxon>
        <taxon>Mus</taxon>
        <taxon>Mus</taxon>
    </lineage>
</organism>
<dbReference type="FunFam" id="2.30.29.30:FF:000130">
    <property type="entry name" value="neural Wiskott-Aldrich syndrome protein"/>
    <property type="match status" value="1"/>
</dbReference>
<accession>A0A6P7RAL2</accession>
<protein>
    <submittedName>
        <fullName evidence="3">Neural Wiskott-Aldrich syndrome protein isoform X2</fullName>
    </submittedName>
</protein>
<dbReference type="Pfam" id="PF00568">
    <property type="entry name" value="WH1"/>
    <property type="match status" value="1"/>
</dbReference>
<dbReference type="CDD" id="cd01205">
    <property type="entry name" value="EVH1_WASP-like"/>
    <property type="match status" value="1"/>
</dbReference>
<dbReference type="CTD" id="8976"/>
<dbReference type="InterPro" id="IPR011993">
    <property type="entry name" value="PH-like_dom_sf"/>
</dbReference>